<comment type="caution">
    <text evidence="5">The sequence shown here is derived from an EMBL/GenBank/DDBJ whole genome shotgun (WGS) entry which is preliminary data.</text>
</comment>
<evidence type="ECO:0000313" key="6">
    <source>
        <dbReference type="Proteomes" id="UP000824782"/>
    </source>
</evidence>
<dbReference type="Pfam" id="PF01234">
    <property type="entry name" value="NNMT_PNMT_TEMT"/>
    <property type="match status" value="1"/>
</dbReference>
<gene>
    <name evidence="5" type="ORF">GDO81_025517</name>
</gene>
<organism evidence="5 6">
    <name type="scientific">Engystomops pustulosus</name>
    <name type="common">Tungara frog</name>
    <name type="synonym">Physalaemus pustulosus</name>
    <dbReference type="NCBI Taxonomy" id="76066"/>
    <lineage>
        <taxon>Eukaryota</taxon>
        <taxon>Metazoa</taxon>
        <taxon>Chordata</taxon>
        <taxon>Craniata</taxon>
        <taxon>Vertebrata</taxon>
        <taxon>Euteleostomi</taxon>
        <taxon>Amphibia</taxon>
        <taxon>Batrachia</taxon>
        <taxon>Anura</taxon>
        <taxon>Neobatrachia</taxon>
        <taxon>Hyloidea</taxon>
        <taxon>Leptodactylidae</taxon>
        <taxon>Leiuperinae</taxon>
        <taxon>Engystomops</taxon>
    </lineage>
</organism>
<reference evidence="5" key="1">
    <citation type="thesis" date="2020" institute="ProQuest LLC" country="789 East Eisenhower Parkway, Ann Arbor, MI, USA">
        <title>Comparative Genomics and Chromosome Evolution.</title>
        <authorList>
            <person name="Mudd A.B."/>
        </authorList>
    </citation>
    <scope>NUCLEOTIDE SEQUENCE</scope>
    <source>
        <strain evidence="5">237g6f4</strain>
        <tissue evidence="5">Blood</tissue>
    </source>
</reference>
<dbReference type="Proteomes" id="UP000824782">
    <property type="component" value="Unassembled WGS sequence"/>
</dbReference>
<dbReference type="PROSITE" id="PS51681">
    <property type="entry name" value="SAM_MT_NNMT_PNMT_TEMT"/>
    <property type="match status" value="1"/>
</dbReference>
<keyword evidence="3" id="KW-0808">Transferase</keyword>
<dbReference type="Gene3D" id="3.40.50.150">
    <property type="entry name" value="Vaccinia Virus protein VP39"/>
    <property type="match status" value="1"/>
</dbReference>
<dbReference type="InterPro" id="IPR029063">
    <property type="entry name" value="SAM-dependent_MTases_sf"/>
</dbReference>
<evidence type="ECO:0000256" key="2">
    <source>
        <dbReference type="ARBA" id="ARBA00022603"/>
    </source>
</evidence>
<proteinExistence type="inferred from homology"/>
<dbReference type="InterPro" id="IPR000940">
    <property type="entry name" value="NNMT_TEMT_trans"/>
</dbReference>
<sequence>MNNIDFLNTYFRSNPYRDELVKFILDSQFAAFNTGNFKGKSLYDLSVFSLIHQLMIAYEYYPEITILKVNETSVKEMEKWLQTDAGAFDWTYAYDYVKQIKGNSDLNVEENLKKSIKKILKIDFQKDNLTDPVVLEQADCVVTGWLSEKMCQEKNEYIKSFQKIIKLLKPGGLLIVIECLNATFFKVGEEICYVFKHDESFLKEYLANEGFKIVFCKVLDSKIVSPMTDYNKIIYVAAVKEAS</sequence>
<evidence type="ECO:0000313" key="5">
    <source>
        <dbReference type="EMBL" id="KAG8550448.1"/>
    </source>
</evidence>
<dbReference type="EMBL" id="WNYA01000052">
    <property type="protein sequence ID" value="KAG8550448.1"/>
    <property type="molecule type" value="Genomic_DNA"/>
</dbReference>
<evidence type="ECO:0000256" key="1">
    <source>
        <dbReference type="ARBA" id="ARBA00007996"/>
    </source>
</evidence>
<accession>A0AAV6ZVW1</accession>
<evidence type="ECO:0000256" key="4">
    <source>
        <dbReference type="ARBA" id="ARBA00022691"/>
    </source>
</evidence>
<comment type="similarity">
    <text evidence="1">Belongs to the class I-like SAM-binding methyltransferase superfamily. NNMT/PNMT/TEMT family.</text>
</comment>
<protein>
    <submittedName>
        <fullName evidence="5">Uncharacterized protein</fullName>
    </submittedName>
</protein>
<keyword evidence="2" id="KW-0489">Methyltransferase</keyword>
<evidence type="ECO:0000256" key="3">
    <source>
        <dbReference type="ARBA" id="ARBA00022679"/>
    </source>
</evidence>
<dbReference type="AlphaFoldDB" id="A0AAV6ZVW1"/>
<dbReference type="PANTHER" id="PTHR10867">
    <property type="entry name" value="NNMT/PNMT/TEMT FAMILY MEMBER"/>
    <property type="match status" value="1"/>
</dbReference>
<dbReference type="SUPFAM" id="SSF53335">
    <property type="entry name" value="S-adenosyl-L-methionine-dependent methyltransferases"/>
    <property type="match status" value="1"/>
</dbReference>
<dbReference type="PANTHER" id="PTHR10867:SF44">
    <property type="entry name" value="NICOTINAMIDE N-METHYLTRANSFERASE ISOFORM X2"/>
    <property type="match status" value="1"/>
</dbReference>
<name>A0AAV6ZVW1_ENGPU</name>
<dbReference type="GO" id="GO:0005829">
    <property type="term" value="C:cytosol"/>
    <property type="evidence" value="ECO:0007669"/>
    <property type="project" value="TreeGrafter"/>
</dbReference>
<dbReference type="GO" id="GO:0032259">
    <property type="term" value="P:methylation"/>
    <property type="evidence" value="ECO:0007669"/>
    <property type="project" value="UniProtKB-KW"/>
</dbReference>
<keyword evidence="4" id="KW-0949">S-adenosyl-L-methionine</keyword>
<dbReference type="GO" id="GO:0008170">
    <property type="term" value="F:N-methyltransferase activity"/>
    <property type="evidence" value="ECO:0007669"/>
    <property type="project" value="TreeGrafter"/>
</dbReference>
<keyword evidence="6" id="KW-1185">Reference proteome</keyword>